<protein>
    <submittedName>
        <fullName evidence="2">Uncharacterized protein</fullName>
    </submittedName>
</protein>
<gene>
    <name evidence="2" type="ORF">ElyMa_006107300</name>
</gene>
<dbReference type="EMBL" id="BMAT01012256">
    <property type="protein sequence ID" value="GFR88737.1"/>
    <property type="molecule type" value="Genomic_DNA"/>
</dbReference>
<keyword evidence="3" id="KW-1185">Reference proteome</keyword>
<proteinExistence type="predicted"/>
<organism evidence="2 3">
    <name type="scientific">Elysia marginata</name>
    <dbReference type="NCBI Taxonomy" id="1093978"/>
    <lineage>
        <taxon>Eukaryota</taxon>
        <taxon>Metazoa</taxon>
        <taxon>Spiralia</taxon>
        <taxon>Lophotrochozoa</taxon>
        <taxon>Mollusca</taxon>
        <taxon>Gastropoda</taxon>
        <taxon>Heterobranchia</taxon>
        <taxon>Euthyneura</taxon>
        <taxon>Panpulmonata</taxon>
        <taxon>Sacoglossa</taxon>
        <taxon>Placobranchoidea</taxon>
        <taxon>Plakobranchidae</taxon>
        <taxon>Elysia</taxon>
    </lineage>
</organism>
<evidence type="ECO:0000313" key="3">
    <source>
        <dbReference type="Proteomes" id="UP000762676"/>
    </source>
</evidence>
<reference evidence="2 3" key="1">
    <citation type="journal article" date="2021" name="Elife">
        <title>Chloroplast acquisition without the gene transfer in kleptoplastic sea slugs, Plakobranchus ocellatus.</title>
        <authorList>
            <person name="Maeda T."/>
            <person name="Takahashi S."/>
            <person name="Yoshida T."/>
            <person name="Shimamura S."/>
            <person name="Takaki Y."/>
            <person name="Nagai Y."/>
            <person name="Toyoda A."/>
            <person name="Suzuki Y."/>
            <person name="Arimoto A."/>
            <person name="Ishii H."/>
            <person name="Satoh N."/>
            <person name="Nishiyama T."/>
            <person name="Hasebe M."/>
            <person name="Maruyama T."/>
            <person name="Minagawa J."/>
            <person name="Obokata J."/>
            <person name="Shigenobu S."/>
        </authorList>
    </citation>
    <scope>NUCLEOTIDE SEQUENCE [LARGE SCALE GENOMIC DNA]</scope>
</reference>
<keyword evidence="1" id="KW-1133">Transmembrane helix</keyword>
<comment type="caution">
    <text evidence="2">The sequence shown here is derived from an EMBL/GenBank/DDBJ whole genome shotgun (WGS) entry which is preliminary data.</text>
</comment>
<keyword evidence="1" id="KW-0812">Transmembrane</keyword>
<evidence type="ECO:0000256" key="1">
    <source>
        <dbReference type="SAM" id="Phobius"/>
    </source>
</evidence>
<sequence length="125" mass="14253">MTLSVSCLVSNYPDLVYMRGPGRCYINRNTNMLKMVLAVFLSLAVMAVYTEAISSYDNKQLNDEGHWEMEDGIEMDNGAEMSINKRVPRACTRSCNCLVMSRRACNYCLYLRHLCIREYGTVVDA</sequence>
<accession>A0AAV4GS80</accession>
<dbReference type="AlphaFoldDB" id="A0AAV4GS80"/>
<name>A0AAV4GS80_9GAST</name>
<keyword evidence="1" id="KW-0472">Membrane</keyword>
<feature type="transmembrane region" description="Helical" evidence="1">
    <location>
        <begin position="32"/>
        <end position="50"/>
    </location>
</feature>
<dbReference type="Proteomes" id="UP000762676">
    <property type="component" value="Unassembled WGS sequence"/>
</dbReference>
<evidence type="ECO:0000313" key="2">
    <source>
        <dbReference type="EMBL" id="GFR88737.1"/>
    </source>
</evidence>